<feature type="short sequence motif" description="Meso-diaminopimelate recognition motif" evidence="7">
    <location>
        <begin position="423"/>
        <end position="426"/>
    </location>
</feature>
<evidence type="ECO:0000256" key="6">
    <source>
        <dbReference type="ARBA" id="ARBA00023306"/>
    </source>
</evidence>
<comment type="PTM">
    <text evidence="7">Carboxylation is probably crucial for Mg(2+) binding and, consequently, for the gamma-phosphate positioning of ATP.</text>
</comment>
<dbReference type="GO" id="GO:0008360">
    <property type="term" value="P:regulation of cell shape"/>
    <property type="evidence" value="ECO:0007669"/>
    <property type="project" value="UniProtKB-KW"/>
</dbReference>
<evidence type="ECO:0000256" key="5">
    <source>
        <dbReference type="ARBA" id="ARBA00022840"/>
    </source>
</evidence>
<organism evidence="11 12">
    <name type="scientific">Leptospira jelokensis</name>
    <dbReference type="NCBI Taxonomy" id="2484931"/>
    <lineage>
        <taxon>Bacteria</taxon>
        <taxon>Pseudomonadati</taxon>
        <taxon>Spirochaetota</taxon>
        <taxon>Spirochaetia</taxon>
        <taxon>Leptospirales</taxon>
        <taxon>Leptospiraceae</taxon>
        <taxon>Leptospira</taxon>
    </lineage>
</organism>
<dbReference type="Proteomes" id="UP000297567">
    <property type="component" value="Unassembled WGS sequence"/>
</dbReference>
<dbReference type="EMBL" id="RQGH01000009">
    <property type="protein sequence ID" value="TGL73984.1"/>
    <property type="molecule type" value="Genomic_DNA"/>
</dbReference>
<dbReference type="AlphaFoldDB" id="A0A4Z1A2I9"/>
<dbReference type="InterPro" id="IPR035911">
    <property type="entry name" value="MurE/MurF_N"/>
</dbReference>
<feature type="binding site" evidence="7">
    <location>
        <position position="479"/>
    </location>
    <ligand>
        <name>meso-2,6-diaminopimelate</name>
        <dbReference type="ChEBI" id="CHEBI:57791"/>
    </ligand>
</feature>
<dbReference type="NCBIfam" id="TIGR01085">
    <property type="entry name" value="murE"/>
    <property type="match status" value="1"/>
</dbReference>
<evidence type="ECO:0000259" key="9">
    <source>
        <dbReference type="Pfam" id="PF02875"/>
    </source>
</evidence>
<keyword evidence="7" id="KW-0460">Magnesium</keyword>
<dbReference type="SUPFAM" id="SSF63418">
    <property type="entry name" value="MurE/MurF N-terminal domain"/>
    <property type="match status" value="1"/>
</dbReference>
<feature type="binding site" evidence="7">
    <location>
        <position position="31"/>
    </location>
    <ligand>
        <name>UDP-N-acetyl-alpha-D-muramoyl-L-alanyl-D-glutamate</name>
        <dbReference type="ChEBI" id="CHEBI:83900"/>
    </ligand>
</feature>
<keyword evidence="12" id="KW-1185">Reference proteome</keyword>
<comment type="catalytic activity">
    <reaction evidence="7">
        <text>UDP-N-acetyl-alpha-D-muramoyl-L-alanyl-D-glutamate + meso-2,6-diaminopimelate + ATP = UDP-N-acetyl-alpha-D-muramoyl-L-alanyl-gamma-D-glutamyl-meso-2,6-diaminopimelate + ADP + phosphate + H(+)</text>
        <dbReference type="Rhea" id="RHEA:23676"/>
        <dbReference type="ChEBI" id="CHEBI:15378"/>
        <dbReference type="ChEBI" id="CHEBI:30616"/>
        <dbReference type="ChEBI" id="CHEBI:43474"/>
        <dbReference type="ChEBI" id="CHEBI:57791"/>
        <dbReference type="ChEBI" id="CHEBI:83900"/>
        <dbReference type="ChEBI" id="CHEBI:83905"/>
        <dbReference type="ChEBI" id="CHEBI:456216"/>
        <dbReference type="EC" id="6.3.2.13"/>
    </reaction>
</comment>
<name>A0A4Z1A2I9_9LEPT</name>
<dbReference type="GO" id="GO:0005737">
    <property type="term" value="C:cytoplasm"/>
    <property type="evidence" value="ECO:0007669"/>
    <property type="project" value="UniProtKB-SubCell"/>
</dbReference>
<comment type="cofactor">
    <cofactor evidence="7">
        <name>Mg(2+)</name>
        <dbReference type="ChEBI" id="CHEBI:18420"/>
    </cofactor>
</comment>
<dbReference type="InterPro" id="IPR036565">
    <property type="entry name" value="Mur-like_cat_sf"/>
</dbReference>
<dbReference type="GO" id="GO:0071555">
    <property type="term" value="P:cell wall organization"/>
    <property type="evidence" value="ECO:0007669"/>
    <property type="project" value="UniProtKB-KW"/>
</dbReference>
<comment type="subcellular location">
    <subcellularLocation>
        <location evidence="7 8">Cytoplasm</location>
    </subcellularLocation>
</comment>
<evidence type="ECO:0000313" key="11">
    <source>
        <dbReference type="EMBL" id="TGL73984.1"/>
    </source>
</evidence>
<dbReference type="HAMAP" id="MF_00208">
    <property type="entry name" value="MurE"/>
    <property type="match status" value="1"/>
</dbReference>
<dbReference type="UniPathway" id="UPA00219"/>
<proteinExistence type="inferred from homology"/>
<comment type="pathway">
    <text evidence="7 8">Cell wall biogenesis; peptidoglycan biosynthesis.</text>
</comment>
<dbReference type="PANTHER" id="PTHR23135">
    <property type="entry name" value="MUR LIGASE FAMILY MEMBER"/>
    <property type="match status" value="1"/>
</dbReference>
<dbReference type="GO" id="GO:0000287">
    <property type="term" value="F:magnesium ion binding"/>
    <property type="evidence" value="ECO:0007669"/>
    <property type="project" value="UniProtKB-UniRule"/>
</dbReference>
<dbReference type="GO" id="GO:0051301">
    <property type="term" value="P:cell division"/>
    <property type="evidence" value="ECO:0007669"/>
    <property type="project" value="UniProtKB-KW"/>
</dbReference>
<dbReference type="Gene3D" id="3.40.1390.10">
    <property type="entry name" value="MurE/MurF, N-terminal domain"/>
    <property type="match status" value="1"/>
</dbReference>
<keyword evidence="7" id="KW-0963">Cytoplasm</keyword>
<dbReference type="Gene3D" id="3.90.190.20">
    <property type="entry name" value="Mur ligase, C-terminal domain"/>
    <property type="match status" value="1"/>
</dbReference>
<feature type="binding site" evidence="7">
    <location>
        <begin position="116"/>
        <end position="122"/>
    </location>
    <ligand>
        <name>ATP</name>
        <dbReference type="ChEBI" id="CHEBI:30616"/>
    </ligand>
</feature>
<comment type="caution">
    <text evidence="7">Lacks conserved residue(s) required for the propagation of feature annotation.</text>
</comment>
<evidence type="ECO:0000256" key="1">
    <source>
        <dbReference type="ARBA" id="ARBA00005898"/>
    </source>
</evidence>
<evidence type="ECO:0000313" key="12">
    <source>
        <dbReference type="Proteomes" id="UP000297567"/>
    </source>
</evidence>
<feature type="binding site" evidence="7">
    <location>
        <position position="399"/>
    </location>
    <ligand>
        <name>meso-2,6-diaminopimelate</name>
        <dbReference type="ChEBI" id="CHEBI:57791"/>
    </ligand>
</feature>
<dbReference type="GO" id="GO:0009252">
    <property type="term" value="P:peptidoglycan biosynthetic process"/>
    <property type="evidence" value="ECO:0007669"/>
    <property type="project" value="UniProtKB-UniRule"/>
</dbReference>
<dbReference type="Gene3D" id="3.40.1190.10">
    <property type="entry name" value="Mur-like, catalytic domain"/>
    <property type="match status" value="1"/>
</dbReference>
<keyword evidence="5 7" id="KW-0067">ATP-binding</keyword>
<keyword evidence="6 7" id="KW-0131">Cell cycle</keyword>
<evidence type="ECO:0000256" key="8">
    <source>
        <dbReference type="RuleBase" id="RU004135"/>
    </source>
</evidence>
<evidence type="ECO:0000256" key="4">
    <source>
        <dbReference type="ARBA" id="ARBA00022741"/>
    </source>
</evidence>
<dbReference type="Pfam" id="PF08245">
    <property type="entry name" value="Mur_ligase_M"/>
    <property type="match status" value="1"/>
</dbReference>
<evidence type="ECO:0000259" key="10">
    <source>
        <dbReference type="Pfam" id="PF08245"/>
    </source>
</evidence>
<dbReference type="SUPFAM" id="SSF53244">
    <property type="entry name" value="MurD-like peptide ligases, peptide-binding domain"/>
    <property type="match status" value="1"/>
</dbReference>
<dbReference type="PANTHER" id="PTHR23135:SF4">
    <property type="entry name" value="UDP-N-ACETYLMURAMOYL-L-ALANYL-D-GLUTAMATE--2,6-DIAMINOPIMELATE LIGASE MURE HOMOLOG, CHLOROPLASTIC"/>
    <property type="match status" value="1"/>
</dbReference>
<keyword evidence="7 8" id="KW-0961">Cell wall biogenesis/degradation</keyword>
<evidence type="ECO:0000256" key="3">
    <source>
        <dbReference type="ARBA" id="ARBA00022618"/>
    </source>
</evidence>
<comment type="function">
    <text evidence="7">Catalyzes the addition of meso-diaminopimelic acid to the nucleotide precursor UDP-N-acetylmuramoyl-L-alanyl-D-glutamate (UMAG) in the biosynthesis of bacterial cell-wall peptidoglycan.</text>
</comment>
<feature type="binding site" evidence="7">
    <location>
        <begin position="158"/>
        <end position="159"/>
    </location>
    <ligand>
        <name>UDP-N-acetyl-alpha-D-muramoyl-L-alanyl-D-glutamate</name>
        <dbReference type="ChEBI" id="CHEBI:83900"/>
    </ligand>
</feature>
<feature type="modified residue" description="N6-carboxylysine" evidence="7">
    <location>
        <position position="225"/>
    </location>
</feature>
<feature type="binding site" evidence="7">
    <location>
        <position position="185"/>
    </location>
    <ligand>
        <name>UDP-N-acetyl-alpha-D-muramoyl-L-alanyl-D-glutamate</name>
        <dbReference type="ChEBI" id="CHEBI:83900"/>
    </ligand>
</feature>
<dbReference type="InterPro" id="IPR004101">
    <property type="entry name" value="Mur_ligase_C"/>
</dbReference>
<dbReference type="EC" id="6.3.2.13" evidence="7"/>
<dbReference type="InterPro" id="IPR005761">
    <property type="entry name" value="UDP-N-AcMur-Glu-dNH2Pim_ligase"/>
</dbReference>
<dbReference type="InterPro" id="IPR036615">
    <property type="entry name" value="Mur_ligase_C_dom_sf"/>
</dbReference>
<keyword evidence="4 7" id="KW-0547">Nucleotide-binding</keyword>
<keyword evidence="3 7" id="KW-0132">Cell division</keyword>
<evidence type="ECO:0000256" key="2">
    <source>
        <dbReference type="ARBA" id="ARBA00022598"/>
    </source>
</evidence>
<feature type="domain" description="Mur ligase central" evidence="10">
    <location>
        <begin position="114"/>
        <end position="326"/>
    </location>
</feature>
<protein>
    <recommendedName>
        <fullName evidence="7">UDP-N-acetylmuramoyl-L-alanyl-D-glutamate--2,6-diaminopimelate ligase</fullName>
        <ecNumber evidence="7">6.3.2.13</ecNumber>
    </recommendedName>
    <alternativeName>
        <fullName evidence="7">Meso-A2pm-adding enzyme</fullName>
    </alternativeName>
    <alternativeName>
        <fullName evidence="7">Meso-diaminopimelate-adding enzyme</fullName>
    </alternativeName>
    <alternativeName>
        <fullName evidence="7">UDP-MurNAc-L-Ala-D-Glu:meso-diaminopimelate ligase</fullName>
    </alternativeName>
    <alternativeName>
        <fullName evidence="7">UDP-MurNAc-tripeptide synthetase</fullName>
    </alternativeName>
    <alternativeName>
        <fullName evidence="7">UDP-N-acetylmuramyl-tripeptide synthetase</fullName>
    </alternativeName>
</protein>
<dbReference type="RefSeq" id="WP_135640804.1">
    <property type="nucleotide sequence ID" value="NZ_RQGH01000009.1"/>
</dbReference>
<evidence type="ECO:0000256" key="7">
    <source>
        <dbReference type="HAMAP-Rule" id="MF_00208"/>
    </source>
</evidence>
<dbReference type="Pfam" id="PF02875">
    <property type="entry name" value="Mur_ligase_C"/>
    <property type="match status" value="1"/>
</dbReference>
<reference evidence="11" key="1">
    <citation type="journal article" date="2019" name="PLoS Negl. Trop. Dis.">
        <title>Revisiting the worldwide diversity of Leptospira species in the environment.</title>
        <authorList>
            <person name="Vincent A.T."/>
            <person name="Schiettekatte O."/>
            <person name="Bourhy P."/>
            <person name="Veyrier F.J."/>
            <person name="Picardeau M."/>
        </authorList>
    </citation>
    <scope>NUCLEOTIDE SEQUENCE [LARGE SCALE GENOMIC DNA]</scope>
    <source>
        <strain evidence="11">201702451</strain>
    </source>
</reference>
<comment type="similarity">
    <text evidence="1 7">Belongs to the MurCDEF family. MurE subfamily.</text>
</comment>
<gene>
    <name evidence="7" type="primary">murE</name>
    <name evidence="11" type="ORF">EHQ62_03205</name>
</gene>
<dbReference type="GO" id="GO:0005524">
    <property type="term" value="F:ATP binding"/>
    <property type="evidence" value="ECO:0007669"/>
    <property type="project" value="UniProtKB-UniRule"/>
</dbReference>
<keyword evidence="7 8" id="KW-0573">Peptidoglycan synthesis</keyword>
<comment type="caution">
    <text evidence="11">The sequence shown here is derived from an EMBL/GenBank/DDBJ whole genome shotgun (WGS) entry which is preliminary data.</text>
</comment>
<dbReference type="NCBIfam" id="NF001126">
    <property type="entry name" value="PRK00139.1-4"/>
    <property type="match status" value="1"/>
</dbReference>
<dbReference type="GO" id="GO:0008765">
    <property type="term" value="F:UDP-N-acetylmuramoylalanyl-D-glutamate-2,6-diaminopimelate ligase activity"/>
    <property type="evidence" value="ECO:0007669"/>
    <property type="project" value="UniProtKB-UniRule"/>
</dbReference>
<dbReference type="SUPFAM" id="SSF53623">
    <property type="entry name" value="MurD-like peptide ligases, catalytic domain"/>
    <property type="match status" value="1"/>
</dbReference>
<keyword evidence="7 8" id="KW-0133">Cell shape</keyword>
<feature type="domain" description="Mur ligase C-terminal" evidence="9">
    <location>
        <begin position="349"/>
        <end position="477"/>
    </location>
</feature>
<dbReference type="InterPro" id="IPR013221">
    <property type="entry name" value="Mur_ligase_cen"/>
</dbReference>
<sequence>MKLADILKKIPEIKLIQGEVGQDIHYIWADSRKLTSSDLFVLPDGKEEVLESYIQMAKEKGCQAILVSKRHFKLKGLESITTILESEDSLGDLHGKIASLLAGYPSKKLKVIGITGTNGKTSLTFILFHIARKLGKKAALIGTVQIQILDRILESGYTTPDASSLNLLLKEMLEEGVEYVFMEMSSHGLKLGRVAGVEITCAGFTNLTQDHLDFHESMEDYFESKFKIFQLLEQSSVKNKFGLVAGDVSFGDRMIQKIREAKLKSPIYILGKSGEFHYSNTKLSLLGSEYRFHKKEKNLPFIEVRSVRTNLLGNFNVFNTAFALSIAYELGFPWEEVVSAMESIPTVPGRFHVVPYPDRSRIAVVDYAHTPDALENILKSCVEIGPKQLICLFGCGGDRDRTKRPQMAKIAETYADYVILTSDNPRTENPESILDEIESGFSRGFKRYEKITDRKIAIDKAVSLLDKDGILVVAGKGHETYQIIGKEKTKFVDFEELEKAFINLNSGR</sequence>
<feature type="binding site" evidence="7">
    <location>
        <position position="193"/>
    </location>
    <ligand>
        <name>UDP-N-acetyl-alpha-D-muramoyl-L-alanyl-D-glutamate</name>
        <dbReference type="ChEBI" id="CHEBI:83900"/>
    </ligand>
</feature>
<accession>A0A4Z1A2I9</accession>
<feature type="binding site" evidence="7">
    <location>
        <position position="475"/>
    </location>
    <ligand>
        <name>meso-2,6-diaminopimelate</name>
        <dbReference type="ChEBI" id="CHEBI:57791"/>
    </ligand>
</feature>
<feature type="binding site" evidence="7">
    <location>
        <begin position="423"/>
        <end position="426"/>
    </location>
    <ligand>
        <name>meso-2,6-diaminopimelate</name>
        <dbReference type="ChEBI" id="CHEBI:57791"/>
    </ligand>
</feature>
<keyword evidence="2 7" id="KW-0436">Ligase</keyword>